<dbReference type="InterPro" id="IPR042094">
    <property type="entry name" value="T2SS_GspF_sf"/>
</dbReference>
<dbReference type="InterPro" id="IPR018076">
    <property type="entry name" value="T2SS_GspF_dom"/>
</dbReference>
<dbReference type="eggNOG" id="COG4965">
    <property type="taxonomic scope" value="Bacteria"/>
</dbReference>
<evidence type="ECO:0000256" key="3">
    <source>
        <dbReference type="ARBA" id="ARBA00022692"/>
    </source>
</evidence>
<name>C7ML46_CRYCD</name>
<evidence type="ECO:0000256" key="6">
    <source>
        <dbReference type="SAM" id="Phobius"/>
    </source>
</evidence>
<accession>C7ML46</accession>
<dbReference type="PANTHER" id="PTHR35007">
    <property type="entry name" value="INTEGRAL MEMBRANE PROTEIN-RELATED"/>
    <property type="match status" value="1"/>
</dbReference>
<feature type="domain" description="Type II secretion system protein GspF" evidence="7">
    <location>
        <begin position="156"/>
        <end position="277"/>
    </location>
</feature>
<evidence type="ECO:0000313" key="8">
    <source>
        <dbReference type="EMBL" id="ACU94993.1"/>
    </source>
</evidence>
<dbReference type="GO" id="GO:0005886">
    <property type="term" value="C:plasma membrane"/>
    <property type="evidence" value="ECO:0007669"/>
    <property type="project" value="UniProtKB-SubCell"/>
</dbReference>
<dbReference type="OrthoDB" id="3173358at2"/>
<keyword evidence="9" id="KW-1185">Reference proteome</keyword>
<feature type="transmembrane region" description="Helical" evidence="6">
    <location>
        <begin position="94"/>
        <end position="114"/>
    </location>
</feature>
<comment type="subcellular location">
    <subcellularLocation>
        <location evidence="1">Cell membrane</location>
        <topology evidence="1">Multi-pass membrane protein</topology>
    </subcellularLocation>
</comment>
<reference evidence="8 9" key="1">
    <citation type="journal article" date="2009" name="Stand. Genomic Sci.">
        <title>Complete genome sequence of Cryptobacterium curtum type strain (12-3).</title>
        <authorList>
            <person name="Mavrommatis K."/>
            <person name="Pukall R."/>
            <person name="Rohde C."/>
            <person name="Chen F."/>
            <person name="Sims D."/>
            <person name="Brettin T."/>
            <person name="Kuske C."/>
            <person name="Detter J.C."/>
            <person name="Han C."/>
            <person name="Lapidus A."/>
            <person name="Copeland A."/>
            <person name="Glavina Del Rio T."/>
            <person name="Nolan M."/>
            <person name="Lucas S."/>
            <person name="Tice H."/>
            <person name="Cheng J.F."/>
            <person name="Bruce D."/>
            <person name="Goodwin L."/>
            <person name="Pitluck S."/>
            <person name="Ovchinnikova G."/>
            <person name="Pati A."/>
            <person name="Ivanova N."/>
            <person name="Chen A."/>
            <person name="Palaniappan K."/>
            <person name="Chain P."/>
            <person name="D'haeseleer P."/>
            <person name="Goker M."/>
            <person name="Bristow J."/>
            <person name="Eisen J.A."/>
            <person name="Markowitz V."/>
            <person name="Hugenholtz P."/>
            <person name="Rohde M."/>
            <person name="Klenk H.P."/>
            <person name="Kyrpides N.C."/>
        </authorList>
    </citation>
    <scope>NUCLEOTIDE SEQUENCE [LARGE SCALE GENOMIC DNA]</scope>
    <source>
        <strain evidence="9">ATCC 700683 / DSM 15641 / 12-3</strain>
    </source>
</reference>
<proteinExistence type="predicted"/>
<dbReference type="EMBL" id="CP001682">
    <property type="protein sequence ID" value="ACU94993.1"/>
    <property type="molecule type" value="Genomic_DNA"/>
</dbReference>
<evidence type="ECO:0000256" key="2">
    <source>
        <dbReference type="ARBA" id="ARBA00022475"/>
    </source>
</evidence>
<sequence length="321" mass="34208">MDEFTLFAGLAFFASFASAGLGVYCLLITYYRFKRIACASTISVSGASAILARRGLRPFVPIARVILRQPVIAQYIAKLSLPLRCRFIIVRDEALCSCLVGFFLVCLVGGAVLGAPLMGAAIPIAILALASQVASHAIERREDALREALPDAVWSIGICLHAGLSQQQTFSRLEEESHGPLKEVFSRVSQALAAGSPLDEALALLKGDGSIRELTFVATALEIQHQAGGSMKQVLETAGEMLAHETNLRRSLAVNTAQARLSARVVVAVTVLLAGVLSVLSDGFLETFFSSTEGIIMLAVALSMQVGGIMAVRKILSRESF</sequence>
<feature type="transmembrane region" description="Helical" evidence="6">
    <location>
        <begin position="295"/>
        <end position="316"/>
    </location>
</feature>
<dbReference type="PANTHER" id="PTHR35007:SF1">
    <property type="entry name" value="PILUS ASSEMBLY PROTEIN"/>
    <property type="match status" value="1"/>
</dbReference>
<keyword evidence="3 6" id="KW-0812">Transmembrane</keyword>
<evidence type="ECO:0000259" key="7">
    <source>
        <dbReference type="Pfam" id="PF00482"/>
    </source>
</evidence>
<protein>
    <submittedName>
        <fullName evidence="8">Flp pilus assembly protein TadB</fullName>
    </submittedName>
</protein>
<dbReference type="Gene3D" id="1.20.81.30">
    <property type="entry name" value="Type II secretion system (T2SS), domain F"/>
    <property type="match status" value="1"/>
</dbReference>
<evidence type="ECO:0000256" key="4">
    <source>
        <dbReference type="ARBA" id="ARBA00022989"/>
    </source>
</evidence>
<dbReference type="Pfam" id="PF00482">
    <property type="entry name" value="T2SSF"/>
    <property type="match status" value="1"/>
</dbReference>
<dbReference type="STRING" id="469378.Ccur_13150"/>
<organism evidence="8 9">
    <name type="scientific">Cryptobacterium curtum (strain ATCC 700683 / DSM 15641 / CCUG 43107 / 12-3)</name>
    <dbReference type="NCBI Taxonomy" id="469378"/>
    <lineage>
        <taxon>Bacteria</taxon>
        <taxon>Bacillati</taxon>
        <taxon>Actinomycetota</taxon>
        <taxon>Coriobacteriia</taxon>
        <taxon>Eggerthellales</taxon>
        <taxon>Eggerthellaceae</taxon>
        <taxon>Cryptobacterium</taxon>
    </lineage>
</organism>
<keyword evidence="4 6" id="KW-1133">Transmembrane helix</keyword>
<dbReference type="RefSeq" id="WP_015778856.1">
    <property type="nucleotide sequence ID" value="NC_013170.1"/>
</dbReference>
<gene>
    <name evidence="8" type="ordered locus">Ccur_13150</name>
</gene>
<keyword evidence="5 6" id="KW-0472">Membrane</keyword>
<keyword evidence="2" id="KW-1003">Cell membrane</keyword>
<evidence type="ECO:0000256" key="5">
    <source>
        <dbReference type="ARBA" id="ARBA00023136"/>
    </source>
</evidence>
<feature type="transmembrane region" description="Helical" evidence="6">
    <location>
        <begin position="120"/>
        <end position="138"/>
    </location>
</feature>
<dbReference type="HOGENOM" id="CLU_862596_0_0_11"/>
<feature type="transmembrane region" description="Helical" evidence="6">
    <location>
        <begin position="6"/>
        <end position="27"/>
    </location>
</feature>
<dbReference type="KEGG" id="ccu:Ccur_13150"/>
<evidence type="ECO:0000313" key="9">
    <source>
        <dbReference type="Proteomes" id="UP000000954"/>
    </source>
</evidence>
<dbReference type="AlphaFoldDB" id="C7ML46"/>
<evidence type="ECO:0000256" key="1">
    <source>
        <dbReference type="ARBA" id="ARBA00004651"/>
    </source>
</evidence>
<dbReference type="Proteomes" id="UP000000954">
    <property type="component" value="Chromosome"/>
</dbReference>
<feature type="transmembrane region" description="Helical" evidence="6">
    <location>
        <begin position="261"/>
        <end position="280"/>
    </location>
</feature>